<gene>
    <name evidence="1" type="ORF">QYF61_005793</name>
</gene>
<name>A0AAN7NBP6_MYCAM</name>
<reference evidence="1 2" key="1">
    <citation type="journal article" date="2023" name="J. Hered.">
        <title>Chromosome-level genome of the wood stork (Mycteria americana) provides insight into avian chromosome evolution.</title>
        <authorList>
            <person name="Flamio R. Jr."/>
            <person name="Ramstad K.M."/>
        </authorList>
    </citation>
    <scope>NUCLEOTIDE SEQUENCE [LARGE SCALE GENOMIC DNA]</scope>
    <source>
        <strain evidence="1">JAX WOST 10</strain>
    </source>
</reference>
<organism evidence="1 2">
    <name type="scientific">Mycteria americana</name>
    <name type="common">Wood stork</name>
    <dbReference type="NCBI Taxonomy" id="33587"/>
    <lineage>
        <taxon>Eukaryota</taxon>
        <taxon>Metazoa</taxon>
        <taxon>Chordata</taxon>
        <taxon>Craniata</taxon>
        <taxon>Vertebrata</taxon>
        <taxon>Euteleostomi</taxon>
        <taxon>Archelosauria</taxon>
        <taxon>Archosauria</taxon>
        <taxon>Dinosauria</taxon>
        <taxon>Saurischia</taxon>
        <taxon>Theropoda</taxon>
        <taxon>Coelurosauria</taxon>
        <taxon>Aves</taxon>
        <taxon>Neognathae</taxon>
        <taxon>Neoaves</taxon>
        <taxon>Aequornithes</taxon>
        <taxon>Ciconiiformes</taxon>
        <taxon>Ciconiidae</taxon>
        <taxon>Mycteria</taxon>
    </lineage>
</organism>
<dbReference type="Proteomes" id="UP001333110">
    <property type="component" value="Unassembled WGS sequence"/>
</dbReference>
<evidence type="ECO:0000313" key="2">
    <source>
        <dbReference type="Proteomes" id="UP001333110"/>
    </source>
</evidence>
<proteinExistence type="predicted"/>
<protein>
    <recommendedName>
        <fullName evidence="3">Rna-directed dna polymerase from mobile element jockey-like</fullName>
    </recommendedName>
</protein>
<dbReference type="AlphaFoldDB" id="A0AAN7NBP6"/>
<sequence length="266" mass="30803">MNLNLARYVKDSKKGSYKHIGDKRKAKENRSPSLNEVQDLMTQNMEKAEVLNAFFASVSTNKTGLQESQVPETRGKGWSKEDVRLLEEDQILTEELLMYGLDEQTVRWIENWLNGWVQRVVISSMNKFADDTKLGGAADTPECCAAIQRDLNRMEKWANKNLLKFNNGKCKILHMGRNKPMHKYMLVATQLESSFAEKDLGILLDTKLNMSQQFSFAAKKYKRDMDTLERVQQKATRMMKGLEHLSYEIRLRELGLFSLEKRRLEG</sequence>
<comment type="caution">
    <text evidence="1">The sequence shown here is derived from an EMBL/GenBank/DDBJ whole genome shotgun (WGS) entry which is preliminary data.</text>
</comment>
<dbReference type="PANTHER" id="PTHR33332">
    <property type="entry name" value="REVERSE TRANSCRIPTASE DOMAIN-CONTAINING PROTEIN"/>
    <property type="match status" value="1"/>
</dbReference>
<keyword evidence="2" id="KW-1185">Reference proteome</keyword>
<evidence type="ECO:0008006" key="3">
    <source>
        <dbReference type="Google" id="ProtNLM"/>
    </source>
</evidence>
<accession>A0AAN7NBP6</accession>
<dbReference type="EMBL" id="JAUNZN010000024">
    <property type="protein sequence ID" value="KAK4808476.1"/>
    <property type="molecule type" value="Genomic_DNA"/>
</dbReference>
<evidence type="ECO:0000313" key="1">
    <source>
        <dbReference type="EMBL" id="KAK4808476.1"/>
    </source>
</evidence>